<sequence>MYRTEDIMKKKKELKEMEYNQSNIEEIMKNYGISQKAKGVKLSVVKSVITFDDYIECLDSWTSKTVSQNLIRSDQHIVHSITQTRVALSPNNDKRYLVHGSDDTLPWGHYSIGDKTKVLLDI</sequence>
<reference evidence="1" key="1">
    <citation type="submission" date="2022-01" db="EMBL/GenBank/DDBJ databases">
        <authorList>
            <person name="King R."/>
        </authorList>
    </citation>
    <scope>NUCLEOTIDE SEQUENCE</scope>
</reference>
<organism evidence="1 2">
    <name type="scientific">Psylliodes chrysocephalus</name>
    <dbReference type="NCBI Taxonomy" id="3402493"/>
    <lineage>
        <taxon>Eukaryota</taxon>
        <taxon>Metazoa</taxon>
        <taxon>Ecdysozoa</taxon>
        <taxon>Arthropoda</taxon>
        <taxon>Hexapoda</taxon>
        <taxon>Insecta</taxon>
        <taxon>Pterygota</taxon>
        <taxon>Neoptera</taxon>
        <taxon>Endopterygota</taxon>
        <taxon>Coleoptera</taxon>
        <taxon>Polyphaga</taxon>
        <taxon>Cucujiformia</taxon>
        <taxon>Chrysomeloidea</taxon>
        <taxon>Chrysomelidae</taxon>
        <taxon>Galerucinae</taxon>
        <taxon>Alticini</taxon>
        <taxon>Psylliodes</taxon>
    </lineage>
</organism>
<evidence type="ECO:0000313" key="2">
    <source>
        <dbReference type="Proteomes" id="UP001153636"/>
    </source>
</evidence>
<evidence type="ECO:0000313" key="1">
    <source>
        <dbReference type="EMBL" id="CAH1110462.1"/>
    </source>
</evidence>
<protein>
    <submittedName>
        <fullName evidence="1">Uncharacterized protein</fullName>
    </submittedName>
</protein>
<name>A0A9P0D582_9CUCU</name>
<dbReference type="Proteomes" id="UP001153636">
    <property type="component" value="Chromosome 5"/>
</dbReference>
<keyword evidence="2" id="KW-1185">Reference proteome</keyword>
<proteinExistence type="predicted"/>
<dbReference type="OrthoDB" id="6766180at2759"/>
<dbReference type="AlphaFoldDB" id="A0A9P0D582"/>
<dbReference type="EMBL" id="OV651817">
    <property type="protein sequence ID" value="CAH1110462.1"/>
    <property type="molecule type" value="Genomic_DNA"/>
</dbReference>
<accession>A0A9P0D582</accession>
<gene>
    <name evidence="1" type="ORF">PSYICH_LOCUS11078</name>
</gene>